<dbReference type="PANTHER" id="PTHR38797">
    <property type="entry name" value="NUCLEAR PORE COMPLEX PROTEIN NUP85-RELATED"/>
    <property type="match status" value="1"/>
</dbReference>
<feature type="transmembrane region" description="Helical" evidence="2">
    <location>
        <begin position="316"/>
        <end position="335"/>
    </location>
</feature>
<keyword evidence="2" id="KW-0812">Transmembrane</keyword>
<evidence type="ECO:0000313" key="4">
    <source>
        <dbReference type="Proteomes" id="UP001320420"/>
    </source>
</evidence>
<evidence type="ECO:0000313" key="3">
    <source>
        <dbReference type="EMBL" id="KAK7756207.1"/>
    </source>
</evidence>
<comment type="caution">
    <text evidence="3">The sequence shown here is derived from an EMBL/GenBank/DDBJ whole genome shotgun (WGS) entry which is preliminary data.</text>
</comment>
<dbReference type="InterPro" id="IPR053204">
    <property type="entry name" value="Oxopyrrolidines_Biosynth-assoc"/>
</dbReference>
<dbReference type="Pfam" id="PF12311">
    <property type="entry name" value="DUF3632"/>
    <property type="match status" value="1"/>
</dbReference>
<feature type="compositionally biased region" description="Basic and acidic residues" evidence="1">
    <location>
        <begin position="1"/>
        <end position="13"/>
    </location>
</feature>
<name>A0AAN9UZG7_9PEZI</name>
<reference evidence="3 4" key="1">
    <citation type="submission" date="2024-02" db="EMBL/GenBank/DDBJ databases">
        <title>De novo assembly and annotation of 12 fungi associated with fruit tree decline syndrome in Ontario, Canada.</title>
        <authorList>
            <person name="Sulman M."/>
            <person name="Ellouze W."/>
            <person name="Ilyukhin E."/>
        </authorList>
    </citation>
    <scope>NUCLEOTIDE SEQUENCE [LARGE SCALE GENOMIC DNA]</scope>
    <source>
        <strain evidence="3 4">M11/M66-122</strain>
    </source>
</reference>
<feature type="transmembrane region" description="Helical" evidence="2">
    <location>
        <begin position="285"/>
        <end position="304"/>
    </location>
</feature>
<protein>
    <submittedName>
        <fullName evidence="3">Uncharacterized protein</fullName>
    </submittedName>
</protein>
<evidence type="ECO:0000256" key="1">
    <source>
        <dbReference type="SAM" id="MobiDB-lite"/>
    </source>
</evidence>
<dbReference type="AlphaFoldDB" id="A0AAN9UZG7"/>
<sequence length="422" mass="46720">MAEQKTENDRESECGSSDGDEDSSPPTPLSIGPDGLNRHERANKAAGEAAEAIARDDTLDEPAKIDALAKCRNWFHGDTKVIDAYMAGEIDVAAAVAELAEPIDAEYSTADHGRALWRTERGARIQRTYHSPEKALELWGPQQDFPEPEGDEFDSPGTEMRLWDLWYGVLHAAKRIPWTDNDSAQQEQQRRRLVALVAAFQARPDPPPPDPLPVPLRRDWVWERGTLWSELIMLGPSTREAWNDGCGCGAGWTAPEQHAWTSVNAFVAHLVATSGTRGTGATNRLALLAIFANNFGAAAISAALEQKMWPWQHRPAPLPTQLGLLLAVAAAWVAVAGERMFELRCDDEVPADAPATWEGRGDALPWHLDANKVTDKSTFCTARWKFWRRRFDEEAHNEELPEEARELAAKSAARIQGLLENS</sequence>
<keyword evidence="2" id="KW-1133">Transmembrane helix</keyword>
<accession>A0AAN9UZG7</accession>
<gene>
    <name evidence="3" type="ORF">SLS62_001800</name>
</gene>
<dbReference type="Proteomes" id="UP001320420">
    <property type="component" value="Unassembled WGS sequence"/>
</dbReference>
<evidence type="ECO:0000256" key="2">
    <source>
        <dbReference type="SAM" id="Phobius"/>
    </source>
</evidence>
<dbReference type="EMBL" id="JAKJXP020000008">
    <property type="protein sequence ID" value="KAK7756207.1"/>
    <property type="molecule type" value="Genomic_DNA"/>
</dbReference>
<feature type="region of interest" description="Disordered" evidence="1">
    <location>
        <begin position="1"/>
        <end position="53"/>
    </location>
</feature>
<keyword evidence="2" id="KW-0472">Membrane</keyword>
<dbReference type="PANTHER" id="PTHR38797:SF4">
    <property type="entry name" value="NUCLEAR PORE COMPLEX PROTEIN NUP85"/>
    <property type="match status" value="1"/>
</dbReference>
<dbReference type="InterPro" id="IPR022085">
    <property type="entry name" value="OpdG"/>
</dbReference>
<keyword evidence="4" id="KW-1185">Reference proteome</keyword>
<proteinExistence type="predicted"/>
<organism evidence="3 4">
    <name type="scientific">Diatrype stigma</name>
    <dbReference type="NCBI Taxonomy" id="117547"/>
    <lineage>
        <taxon>Eukaryota</taxon>
        <taxon>Fungi</taxon>
        <taxon>Dikarya</taxon>
        <taxon>Ascomycota</taxon>
        <taxon>Pezizomycotina</taxon>
        <taxon>Sordariomycetes</taxon>
        <taxon>Xylariomycetidae</taxon>
        <taxon>Xylariales</taxon>
        <taxon>Diatrypaceae</taxon>
        <taxon>Diatrype</taxon>
    </lineage>
</organism>